<keyword evidence="5 9" id="KW-0812">Transmembrane</keyword>
<dbReference type="PANTHER" id="PTHR30460">
    <property type="entry name" value="MODERATE CONDUCTANCE MECHANOSENSITIVE CHANNEL YBIO"/>
    <property type="match status" value="1"/>
</dbReference>
<feature type="transmembrane region" description="Helical" evidence="9">
    <location>
        <begin position="20"/>
        <end position="38"/>
    </location>
</feature>
<protein>
    <submittedName>
        <fullName evidence="11">Small-conductance mechanosensitive channel</fullName>
    </submittedName>
</protein>
<keyword evidence="7 9" id="KW-0472">Membrane</keyword>
<dbReference type="STRING" id="35756.GCA_001044155_02329"/>
<evidence type="ECO:0000256" key="7">
    <source>
        <dbReference type="ARBA" id="ARBA00023136"/>
    </source>
</evidence>
<dbReference type="InterPro" id="IPR010920">
    <property type="entry name" value="LSM_dom_sf"/>
</dbReference>
<dbReference type="GO" id="GO:0005886">
    <property type="term" value="C:plasma membrane"/>
    <property type="evidence" value="ECO:0007669"/>
    <property type="project" value="UniProtKB-SubCell"/>
</dbReference>
<sequence>MPFEYLFASIWRWIADSGLNIAILVVIAFLVPRAGRLATRVLERRVQEEGDKDEGKSKLALAGVGVYVAELIAFFIIAVMILQEFGFSLAGAAIPATVVSAAVGFGAQSIIADFLAGFFILSEKQYGVGDWVAFTGNGVDVEGTVIQITMRSTQIRTIDQSTVNIPNSTARVAINRSNYWSRAVVVMPVPLLGSSSAKDALRRSEGATRRALARPEIASEVIGELDVHPAVNVDPPATVGMPWTVDMRFMTQVKAGSQWLVERAIRMSILDEFWDEYGSATTMDGTLIQEAKTSSIPATRATIEKLDDEAPTEMMPTASAPDADPETEVIQATGTDSDQPDVPPEFETDEGKDPAVKDAEQDVTADEGQEDEDDDTTDKKRSTFRDILTAGRRMRPSTAILLLVLLVLLILRGLTASGTYNDEHVSGVLAPPPLSSTESTPPPPTEDVAPEPTPPAEPTAPTGTPAPTATSGPAAPGQTTQPQGTDGGYYQEPGQQNSPQQQQSQAPAAPTNPAQQQQPTAGNDPQQAPQETGGAAPMTAPAQTANPVR</sequence>
<name>A0A376CRL6_9CORY</name>
<comment type="similarity">
    <text evidence="3">Belongs to the MscS (TC 1.A.23) family.</text>
</comment>
<accession>A0A376CRL6</accession>
<feature type="region of interest" description="Disordered" evidence="8">
    <location>
        <begin position="421"/>
        <end position="549"/>
    </location>
</feature>
<dbReference type="EMBL" id="UFXQ01000001">
    <property type="protein sequence ID" value="STC70278.1"/>
    <property type="molecule type" value="Genomic_DNA"/>
</dbReference>
<evidence type="ECO:0000313" key="12">
    <source>
        <dbReference type="Proteomes" id="UP000254467"/>
    </source>
</evidence>
<feature type="compositionally biased region" description="Pro residues" evidence="8">
    <location>
        <begin position="430"/>
        <end position="458"/>
    </location>
</feature>
<dbReference type="SUPFAM" id="SSF50182">
    <property type="entry name" value="Sm-like ribonucleoproteins"/>
    <property type="match status" value="1"/>
</dbReference>
<feature type="compositionally biased region" description="Low complexity" evidence="8">
    <location>
        <begin position="495"/>
        <end position="521"/>
    </location>
</feature>
<feature type="transmembrane region" description="Helical" evidence="9">
    <location>
        <begin position="94"/>
        <end position="121"/>
    </location>
</feature>
<dbReference type="Pfam" id="PF00924">
    <property type="entry name" value="MS_channel_2nd"/>
    <property type="match status" value="1"/>
</dbReference>
<feature type="transmembrane region" description="Helical" evidence="9">
    <location>
        <begin position="59"/>
        <end position="82"/>
    </location>
</feature>
<proteinExistence type="inferred from homology"/>
<evidence type="ECO:0000256" key="1">
    <source>
        <dbReference type="ARBA" id="ARBA00004141"/>
    </source>
</evidence>
<feature type="transmembrane region" description="Helical" evidence="9">
    <location>
        <begin position="399"/>
        <end position="420"/>
    </location>
</feature>
<dbReference type="OrthoDB" id="4638917at2"/>
<keyword evidence="6 9" id="KW-1133">Transmembrane helix</keyword>
<dbReference type="Gene3D" id="2.30.30.60">
    <property type="match status" value="1"/>
</dbReference>
<dbReference type="RefSeq" id="WP_018580794.1">
    <property type="nucleotide sequence ID" value="NZ_UFXQ01000001.1"/>
</dbReference>
<evidence type="ECO:0000259" key="10">
    <source>
        <dbReference type="Pfam" id="PF00924"/>
    </source>
</evidence>
<keyword evidence="4" id="KW-1003">Cell membrane</keyword>
<keyword evidence="12" id="KW-1185">Reference proteome</keyword>
<dbReference type="Gene3D" id="1.10.287.1260">
    <property type="match status" value="1"/>
</dbReference>
<feature type="compositionally biased region" description="Acidic residues" evidence="8">
    <location>
        <begin position="361"/>
        <end position="376"/>
    </location>
</feature>
<evidence type="ECO:0000256" key="8">
    <source>
        <dbReference type="SAM" id="MobiDB-lite"/>
    </source>
</evidence>
<organism evidence="11 12">
    <name type="scientific">Corynebacterium pilosum</name>
    <dbReference type="NCBI Taxonomy" id="35756"/>
    <lineage>
        <taxon>Bacteria</taxon>
        <taxon>Bacillati</taxon>
        <taxon>Actinomycetota</taxon>
        <taxon>Actinomycetes</taxon>
        <taxon>Mycobacteriales</taxon>
        <taxon>Corynebacteriaceae</taxon>
        <taxon>Corynebacterium</taxon>
    </lineage>
</organism>
<dbReference type="InterPro" id="IPR006685">
    <property type="entry name" value="MscS_channel_2nd"/>
</dbReference>
<dbReference type="AlphaFoldDB" id="A0A376CRL6"/>
<feature type="compositionally biased region" description="Low complexity" evidence="8">
    <location>
        <begin position="459"/>
        <end position="484"/>
    </location>
</feature>
<dbReference type="Proteomes" id="UP000254467">
    <property type="component" value="Unassembled WGS sequence"/>
</dbReference>
<dbReference type="InterPro" id="IPR045276">
    <property type="entry name" value="YbiO_bact"/>
</dbReference>
<evidence type="ECO:0000256" key="3">
    <source>
        <dbReference type="ARBA" id="ARBA00008017"/>
    </source>
</evidence>
<reference evidence="11 12" key="1">
    <citation type="submission" date="2018-06" db="EMBL/GenBank/DDBJ databases">
        <authorList>
            <consortium name="Pathogen Informatics"/>
            <person name="Doyle S."/>
        </authorList>
    </citation>
    <scope>NUCLEOTIDE SEQUENCE [LARGE SCALE GENOMIC DNA]</scope>
    <source>
        <strain evidence="11 12">NCTC11862</strain>
    </source>
</reference>
<dbReference type="PANTHER" id="PTHR30460:SF0">
    <property type="entry name" value="MODERATE CONDUCTANCE MECHANOSENSITIVE CHANNEL YBIO"/>
    <property type="match status" value="1"/>
</dbReference>
<dbReference type="InterPro" id="IPR023408">
    <property type="entry name" value="MscS_beta-dom_sf"/>
</dbReference>
<evidence type="ECO:0000256" key="6">
    <source>
        <dbReference type="ARBA" id="ARBA00022989"/>
    </source>
</evidence>
<evidence type="ECO:0000256" key="5">
    <source>
        <dbReference type="ARBA" id="ARBA00022692"/>
    </source>
</evidence>
<gene>
    <name evidence="11" type="primary">ynaI</name>
    <name evidence="11" type="ORF">NCTC11862_02088</name>
</gene>
<evidence type="ECO:0000256" key="2">
    <source>
        <dbReference type="ARBA" id="ARBA00004236"/>
    </source>
</evidence>
<feature type="domain" description="Mechanosensitive ion channel MscS" evidence="10">
    <location>
        <begin position="110"/>
        <end position="169"/>
    </location>
</feature>
<dbReference type="SUPFAM" id="SSF82861">
    <property type="entry name" value="Mechanosensitive channel protein MscS (YggB), transmembrane region"/>
    <property type="match status" value="1"/>
</dbReference>
<evidence type="ECO:0000256" key="4">
    <source>
        <dbReference type="ARBA" id="ARBA00022475"/>
    </source>
</evidence>
<evidence type="ECO:0000256" key="9">
    <source>
        <dbReference type="SAM" id="Phobius"/>
    </source>
</evidence>
<evidence type="ECO:0000313" key="11">
    <source>
        <dbReference type="EMBL" id="STC70278.1"/>
    </source>
</evidence>
<feature type="region of interest" description="Disordered" evidence="8">
    <location>
        <begin position="298"/>
        <end position="379"/>
    </location>
</feature>
<comment type="subcellular location">
    <subcellularLocation>
        <location evidence="2">Cell membrane</location>
    </subcellularLocation>
    <subcellularLocation>
        <location evidence="1">Membrane</location>
        <topology evidence="1">Multi-pass membrane protein</topology>
    </subcellularLocation>
</comment>
<dbReference type="InterPro" id="IPR011014">
    <property type="entry name" value="MscS_channel_TM-2"/>
</dbReference>
<dbReference type="GO" id="GO:0008381">
    <property type="term" value="F:mechanosensitive monoatomic ion channel activity"/>
    <property type="evidence" value="ECO:0007669"/>
    <property type="project" value="InterPro"/>
</dbReference>
<feature type="compositionally biased region" description="Basic and acidic residues" evidence="8">
    <location>
        <begin position="349"/>
        <end position="360"/>
    </location>
</feature>